<organism evidence="4 5">
    <name type="scientific">Sulfitobacter aestuariivivens</name>
    <dbReference type="NCBI Taxonomy" id="2766981"/>
    <lineage>
        <taxon>Bacteria</taxon>
        <taxon>Pseudomonadati</taxon>
        <taxon>Pseudomonadota</taxon>
        <taxon>Alphaproteobacteria</taxon>
        <taxon>Rhodobacterales</taxon>
        <taxon>Roseobacteraceae</taxon>
        <taxon>Sulfitobacter</taxon>
    </lineage>
</organism>
<evidence type="ECO:0000256" key="1">
    <source>
        <dbReference type="ARBA" id="ARBA00006484"/>
    </source>
</evidence>
<protein>
    <submittedName>
        <fullName evidence="4">SDR family oxidoreductase</fullName>
    </submittedName>
</protein>
<dbReference type="Gene3D" id="3.40.50.720">
    <property type="entry name" value="NAD(P)-binding Rossmann-like Domain"/>
    <property type="match status" value="1"/>
</dbReference>
<dbReference type="InterPro" id="IPR020904">
    <property type="entry name" value="Sc_DH/Rdtase_CS"/>
</dbReference>
<dbReference type="CDD" id="cd05233">
    <property type="entry name" value="SDR_c"/>
    <property type="match status" value="1"/>
</dbReference>
<reference evidence="4" key="1">
    <citation type="submission" date="2020-08" db="EMBL/GenBank/DDBJ databases">
        <title>Sulfitobacter aestuariivivens sp. nov., isolated from a tidal flat.</title>
        <authorList>
            <person name="Park S."/>
            <person name="Yoon J.-H."/>
        </authorList>
    </citation>
    <scope>NUCLEOTIDE SEQUENCE</scope>
    <source>
        <strain evidence="4">TSTF-M16</strain>
    </source>
</reference>
<evidence type="ECO:0000256" key="2">
    <source>
        <dbReference type="ARBA" id="ARBA00023002"/>
    </source>
</evidence>
<name>A0A927D2E8_9RHOB</name>
<dbReference type="RefSeq" id="WP_191073685.1">
    <property type="nucleotide sequence ID" value="NZ_JACTAG010000001.1"/>
</dbReference>
<proteinExistence type="inferred from homology"/>
<dbReference type="SUPFAM" id="SSF51735">
    <property type="entry name" value="NAD(P)-binding Rossmann-fold domains"/>
    <property type="match status" value="1"/>
</dbReference>
<gene>
    <name evidence="4" type="ORF">H9Q16_01925</name>
</gene>
<dbReference type="GO" id="GO:0050664">
    <property type="term" value="F:oxidoreductase activity, acting on NAD(P)H, oxygen as acceptor"/>
    <property type="evidence" value="ECO:0007669"/>
    <property type="project" value="TreeGrafter"/>
</dbReference>
<dbReference type="PRINTS" id="PR00080">
    <property type="entry name" value="SDRFAMILY"/>
</dbReference>
<dbReference type="PROSITE" id="PS00061">
    <property type="entry name" value="ADH_SHORT"/>
    <property type="match status" value="1"/>
</dbReference>
<dbReference type="InterPro" id="IPR002347">
    <property type="entry name" value="SDR_fam"/>
</dbReference>
<sequence>MWDQIKADKGVAVITGGASGVGLASAHHLGGLGFTVLIADVAAAALDAAADALRAAGINVHTHATDVADPAAVWALADKAFALGPVAVLMNNAGIGLQSSTLDIGDTWRQMMEVNFFGILNGVQAFVPRMKAAGNASVVINTGSKQGITCPPGNPGYNASKAAVKVLSEQLAHELREDGAQIAVHLFVPGFTYTGMVARFMPEKPDGAWTSEETVDYLFEKVGEGQFYVLCPDNMVDEVTDRKRVAWSAGDIVENRPPLSRWHPDWADAFAAFEAAD</sequence>
<accession>A0A927D2E8</accession>
<dbReference type="Proteomes" id="UP000635142">
    <property type="component" value="Unassembled WGS sequence"/>
</dbReference>
<comment type="caution">
    <text evidence="4">The sequence shown here is derived from an EMBL/GenBank/DDBJ whole genome shotgun (WGS) entry which is preliminary data.</text>
</comment>
<evidence type="ECO:0000313" key="4">
    <source>
        <dbReference type="EMBL" id="MBD3662669.1"/>
    </source>
</evidence>
<evidence type="ECO:0000256" key="3">
    <source>
        <dbReference type="RuleBase" id="RU000363"/>
    </source>
</evidence>
<dbReference type="AlphaFoldDB" id="A0A927D2E8"/>
<dbReference type="InterPro" id="IPR036291">
    <property type="entry name" value="NAD(P)-bd_dom_sf"/>
</dbReference>
<evidence type="ECO:0000313" key="5">
    <source>
        <dbReference type="Proteomes" id="UP000635142"/>
    </source>
</evidence>
<dbReference type="PANTHER" id="PTHR43008">
    <property type="entry name" value="BENZIL REDUCTASE"/>
    <property type="match status" value="1"/>
</dbReference>
<dbReference type="EMBL" id="JACTAG010000001">
    <property type="protein sequence ID" value="MBD3662669.1"/>
    <property type="molecule type" value="Genomic_DNA"/>
</dbReference>
<dbReference type="PANTHER" id="PTHR43008:SF7">
    <property type="entry name" value="SHORT CHAIN DEHYDROGENASE_REDUCTASE (AFU_ORTHOLOGUE AFUA_2G00830)"/>
    <property type="match status" value="1"/>
</dbReference>
<keyword evidence="5" id="KW-1185">Reference proteome</keyword>
<comment type="similarity">
    <text evidence="1 3">Belongs to the short-chain dehydrogenases/reductases (SDR) family.</text>
</comment>
<dbReference type="Pfam" id="PF00106">
    <property type="entry name" value="adh_short"/>
    <property type="match status" value="1"/>
</dbReference>
<dbReference type="PRINTS" id="PR00081">
    <property type="entry name" value="GDHRDH"/>
</dbReference>
<keyword evidence="2" id="KW-0560">Oxidoreductase</keyword>